<evidence type="ECO:0000313" key="1">
    <source>
        <dbReference type="EMBL" id="KAI4869476.1"/>
    </source>
</evidence>
<reference evidence="1 2" key="1">
    <citation type="journal article" date="2022" name="New Phytol.">
        <title>Ecological generalism drives hyperdiversity of secondary metabolite gene clusters in xylarialean endophytes.</title>
        <authorList>
            <person name="Franco M.E.E."/>
            <person name="Wisecaver J.H."/>
            <person name="Arnold A.E."/>
            <person name="Ju Y.M."/>
            <person name="Slot J.C."/>
            <person name="Ahrendt S."/>
            <person name="Moore L.P."/>
            <person name="Eastman K.E."/>
            <person name="Scott K."/>
            <person name="Konkel Z."/>
            <person name="Mondo S.J."/>
            <person name="Kuo A."/>
            <person name="Hayes R.D."/>
            <person name="Haridas S."/>
            <person name="Andreopoulos B."/>
            <person name="Riley R."/>
            <person name="LaButti K."/>
            <person name="Pangilinan J."/>
            <person name="Lipzen A."/>
            <person name="Amirebrahimi M."/>
            <person name="Yan J."/>
            <person name="Adam C."/>
            <person name="Keymanesh K."/>
            <person name="Ng V."/>
            <person name="Louie K."/>
            <person name="Northen T."/>
            <person name="Drula E."/>
            <person name="Henrissat B."/>
            <person name="Hsieh H.M."/>
            <person name="Youens-Clark K."/>
            <person name="Lutzoni F."/>
            <person name="Miadlikowska J."/>
            <person name="Eastwood D.C."/>
            <person name="Hamelin R.C."/>
            <person name="Grigoriev I.V."/>
            <person name="U'Ren J.M."/>
        </authorList>
    </citation>
    <scope>NUCLEOTIDE SEQUENCE [LARGE SCALE GENOMIC DNA]</scope>
    <source>
        <strain evidence="1 2">CBS 119005</strain>
    </source>
</reference>
<proteinExistence type="predicted"/>
<comment type="caution">
    <text evidence="1">The sequence shown here is derived from an EMBL/GenBank/DDBJ whole genome shotgun (WGS) entry which is preliminary data.</text>
</comment>
<protein>
    <submittedName>
        <fullName evidence="1">Uncharacterized protein</fullName>
    </submittedName>
</protein>
<sequence length="544" mass="60820">MQIQATIFFYLLTGCRAEFDLTTNLTADSITNGTQLVGYVQDLSGRGTATLVTSSLLTLVLCVWSALHLIVIAGIYAPEPVVFAAWRQWCSAWLLQQLVEQTLKDTQTGSQPSKCYTEWTMSHSFFACTGGFAFELKSLDQVMLNSPNPKANRPQRLTLTARGMALLARCCYLPSVRKEEIEDKSKANDLAKAIVLVQASWMLIQVVGRLASKLPVTPLEVNTVAHVLCAFLMYLFWWNKPLLPNEPIVLNAEELGPLAAFMYSSSKMSGYVDPEQVKSQTVVKTLFAHLNLYSKTPELETICLRPKVAETTAKPPSTIVTSTSIAAGSLDADLDVVQVLRDPESRLQKAPEACISELQARRQKEQGTAFFERRPRIVVERPGSGNQPSTRDVDRWSLIQQAFRTFPTLCEDRVSMSHRAEDGGPCVHFRAEQLAADHVRNWPSNDLLRSVDGLVLWLWRISAVYVGFCGGLWVALNFAFWEHWMDGRKTWWQNLGLGAVVFLCGLGLVLARTFIVVEAVVSSIRELPASAYRTPEWIDLFPHF</sequence>
<keyword evidence="2" id="KW-1185">Reference proteome</keyword>
<evidence type="ECO:0000313" key="2">
    <source>
        <dbReference type="Proteomes" id="UP001497700"/>
    </source>
</evidence>
<gene>
    <name evidence="1" type="ORF">F4820DRAFT_455816</name>
</gene>
<dbReference type="EMBL" id="MU393430">
    <property type="protein sequence ID" value="KAI4869476.1"/>
    <property type="molecule type" value="Genomic_DNA"/>
</dbReference>
<dbReference type="Proteomes" id="UP001497700">
    <property type="component" value="Unassembled WGS sequence"/>
</dbReference>
<organism evidence="1 2">
    <name type="scientific">Hypoxylon rubiginosum</name>
    <dbReference type="NCBI Taxonomy" id="110542"/>
    <lineage>
        <taxon>Eukaryota</taxon>
        <taxon>Fungi</taxon>
        <taxon>Dikarya</taxon>
        <taxon>Ascomycota</taxon>
        <taxon>Pezizomycotina</taxon>
        <taxon>Sordariomycetes</taxon>
        <taxon>Xylariomycetidae</taxon>
        <taxon>Xylariales</taxon>
        <taxon>Hypoxylaceae</taxon>
        <taxon>Hypoxylon</taxon>
    </lineage>
</organism>
<accession>A0ACB9ZD30</accession>
<name>A0ACB9ZD30_9PEZI</name>